<organism evidence="2 3">
    <name type="scientific">Albibacterium profundi</name>
    <dbReference type="NCBI Taxonomy" id="3134906"/>
    <lineage>
        <taxon>Bacteria</taxon>
        <taxon>Pseudomonadati</taxon>
        <taxon>Bacteroidota</taxon>
        <taxon>Sphingobacteriia</taxon>
        <taxon>Sphingobacteriales</taxon>
        <taxon>Sphingobacteriaceae</taxon>
        <taxon>Albibacterium</taxon>
    </lineage>
</organism>
<protein>
    <submittedName>
        <fullName evidence="2">Uncharacterized protein</fullName>
    </submittedName>
</protein>
<reference evidence="2 3" key="1">
    <citation type="submission" date="2024-04" db="EMBL/GenBank/DDBJ databases">
        <title>Albibacterium profundi sp. nov., isolated from sediment of the Challenger Deep of Mariana Trench.</title>
        <authorList>
            <person name="Wang Y."/>
        </authorList>
    </citation>
    <scope>NUCLEOTIDE SEQUENCE [LARGE SCALE GENOMIC DNA]</scope>
    <source>
        <strain evidence="2 3">RHL897</strain>
    </source>
</reference>
<gene>
    <name evidence="2" type="ORF">WKR92_08300</name>
</gene>
<evidence type="ECO:0000313" key="2">
    <source>
        <dbReference type="EMBL" id="MFB5945833.1"/>
    </source>
</evidence>
<dbReference type="Proteomes" id="UP001580928">
    <property type="component" value="Unassembled WGS sequence"/>
</dbReference>
<keyword evidence="1" id="KW-0732">Signal</keyword>
<dbReference type="EMBL" id="JBBVGT010000002">
    <property type="protein sequence ID" value="MFB5945833.1"/>
    <property type="molecule type" value="Genomic_DNA"/>
</dbReference>
<name>A0ABV5CES4_9SPHI</name>
<proteinExistence type="predicted"/>
<keyword evidence="3" id="KW-1185">Reference proteome</keyword>
<comment type="caution">
    <text evidence="2">The sequence shown here is derived from an EMBL/GenBank/DDBJ whole genome shotgun (WGS) entry which is preliminary data.</text>
</comment>
<feature type="chain" id="PRO_5046790476" evidence="1">
    <location>
        <begin position="18"/>
        <end position="205"/>
    </location>
</feature>
<feature type="signal peptide" evidence="1">
    <location>
        <begin position="1"/>
        <end position="17"/>
    </location>
</feature>
<evidence type="ECO:0000256" key="1">
    <source>
        <dbReference type="SAM" id="SignalP"/>
    </source>
</evidence>
<dbReference type="RefSeq" id="WP_375557366.1">
    <property type="nucleotide sequence ID" value="NZ_JBBVGT010000002.1"/>
</dbReference>
<accession>A0ABV5CES4</accession>
<evidence type="ECO:0000313" key="3">
    <source>
        <dbReference type="Proteomes" id="UP001580928"/>
    </source>
</evidence>
<sequence length="205" mass="23362">MKITTLLLITLSTICQAQPVIDIDTKGHIQDRFVAKYNPEYALFNHLGAGLIHKEGQWTLVRVWDEQVLGLSEGMKKEMKLLEHLIADNLAHQILTELAPETLFSIGQDRLDKLPESCKGEPGKKQGIAGRISDAATITIWGYSSGTQKKIQFYAADFYYNTCYPYQPEFKILEPLLNTFEVLEKYVNEVGNAEDREVAHRNLYR</sequence>